<comment type="caution">
    <text evidence="1">The sequence shown here is derived from an EMBL/GenBank/DDBJ whole genome shotgun (WGS) entry which is preliminary data.</text>
</comment>
<dbReference type="PROSITE" id="PS51257">
    <property type="entry name" value="PROKAR_LIPOPROTEIN"/>
    <property type="match status" value="1"/>
</dbReference>
<evidence type="ECO:0000313" key="1">
    <source>
        <dbReference type="EMBL" id="RTG99131.1"/>
    </source>
</evidence>
<dbReference type="RefSeq" id="WP_126201166.1">
    <property type="nucleotide sequence ID" value="NZ_PELP01000586.1"/>
</dbReference>
<evidence type="ECO:0000313" key="2">
    <source>
        <dbReference type="Proteomes" id="UP000286734"/>
    </source>
</evidence>
<sequence length="272" mass="29430">MWWDRPGIARGFLAGLVALVLTACNLQGAPPVSGDLPVGGDVIAQLPPAQESGGELRPGVRVYRIVLPQDGAVRVSAVSAYLQLRARLRLVLLDQQGVVQAVSVARNWFAARQELAPLSLRPQITTDLGYRLNFKGQEGQVFYLRVENYALSEDQVTLYADAFTPNPAGNGEAFTTGTKQGAIEFVGEFDRFNVSSAQGYLRFTYSGPLDLVALLYLSSQDPSPLVLDPVMNCVTISPATLLVVRDRGLARAGFDEENSGRYSLEISSNPCP</sequence>
<organism evidence="1 2">
    <name type="scientific">Thermus scotoductus</name>
    <dbReference type="NCBI Taxonomy" id="37636"/>
    <lineage>
        <taxon>Bacteria</taxon>
        <taxon>Thermotogati</taxon>
        <taxon>Deinococcota</taxon>
        <taxon>Deinococci</taxon>
        <taxon>Thermales</taxon>
        <taxon>Thermaceae</taxon>
        <taxon>Thermus</taxon>
    </lineage>
</organism>
<proteinExistence type="predicted"/>
<reference evidence="1 2" key="1">
    <citation type="journal article" date="2019" name="Extremophiles">
        <title>Biogeography of thermophiles and predominance of Thermus scotoductus in domestic water heaters.</title>
        <authorList>
            <person name="Wilpiszeski R.L."/>
            <person name="Zhang Z."/>
            <person name="House C.H."/>
        </authorList>
    </citation>
    <scope>NUCLEOTIDE SEQUENCE [LARGE SCALE GENOMIC DNA]</scope>
    <source>
        <strain evidence="1 2">34_S34</strain>
    </source>
</reference>
<dbReference type="EMBL" id="PELP01000586">
    <property type="protein sequence ID" value="RTG99131.1"/>
    <property type="molecule type" value="Genomic_DNA"/>
</dbReference>
<gene>
    <name evidence="1" type="ORF">CSW47_16375</name>
</gene>
<protein>
    <recommendedName>
        <fullName evidence="3">Lipoprotein</fullName>
    </recommendedName>
</protein>
<evidence type="ECO:0008006" key="3">
    <source>
        <dbReference type="Google" id="ProtNLM"/>
    </source>
</evidence>
<dbReference type="AlphaFoldDB" id="A0A430QVV0"/>
<accession>A0A430QVV0</accession>
<name>A0A430QVV0_THESC</name>
<dbReference type="Proteomes" id="UP000286734">
    <property type="component" value="Unassembled WGS sequence"/>
</dbReference>